<evidence type="ECO:0000259" key="12">
    <source>
        <dbReference type="PROSITE" id="PS01179"/>
    </source>
</evidence>
<dbReference type="InterPro" id="IPR021785">
    <property type="entry name" value="DUF3350"/>
</dbReference>
<dbReference type="CDD" id="cd01269">
    <property type="entry name" value="PTB_TBC1D1_like"/>
    <property type="match status" value="1"/>
</dbReference>
<dbReference type="GO" id="GO:0005096">
    <property type="term" value="F:GTPase activator activity"/>
    <property type="evidence" value="ECO:0007669"/>
    <property type="project" value="UniProtKB-KW"/>
</dbReference>
<dbReference type="Pfam" id="PF00640">
    <property type="entry name" value="PID"/>
    <property type="match status" value="1"/>
</dbReference>
<protein>
    <recommendedName>
        <fullName evidence="8">TBC1 domain family member 4</fullName>
    </recommendedName>
    <alternativeName>
        <fullName evidence="9">Akt substrate of 160 kDa</fullName>
    </alternativeName>
</protein>
<evidence type="ECO:0000313" key="15">
    <source>
        <dbReference type="Proteomes" id="UP000749559"/>
    </source>
</evidence>
<evidence type="ECO:0000256" key="1">
    <source>
        <dbReference type="ARBA" id="ARBA00004496"/>
    </source>
</evidence>
<dbReference type="InterPro" id="IPR000195">
    <property type="entry name" value="Rab-GAP-TBC_dom"/>
</dbReference>
<keyword evidence="5" id="KW-0597">Phosphoprotein</keyword>
<keyword evidence="3" id="KW-0488">Methylation</keyword>
<evidence type="ECO:0000256" key="2">
    <source>
        <dbReference type="ARBA" id="ARBA00022468"/>
    </source>
</evidence>
<reference evidence="14" key="1">
    <citation type="submission" date="2022-03" db="EMBL/GenBank/DDBJ databases">
        <authorList>
            <person name="Martin C."/>
        </authorList>
    </citation>
    <scope>NUCLEOTIDE SEQUENCE</scope>
</reference>
<evidence type="ECO:0000256" key="7">
    <source>
        <dbReference type="ARBA" id="ARBA00022990"/>
    </source>
</evidence>
<dbReference type="SUPFAM" id="SSF50729">
    <property type="entry name" value="PH domain-like"/>
    <property type="match status" value="1"/>
</dbReference>
<dbReference type="Gene3D" id="2.30.29.30">
    <property type="entry name" value="Pleckstrin-homology domain (PH domain)/Phosphotyrosine-binding domain (PTB)"/>
    <property type="match status" value="1"/>
</dbReference>
<evidence type="ECO:0000256" key="11">
    <source>
        <dbReference type="SAM" id="MobiDB-lite"/>
    </source>
</evidence>
<dbReference type="FunFam" id="1.10.8.270:FF:000001">
    <property type="entry name" value="TBC1 domain family member 1"/>
    <property type="match status" value="1"/>
</dbReference>
<dbReference type="Pfam" id="PF11830">
    <property type="entry name" value="DUF3350"/>
    <property type="match status" value="1"/>
</dbReference>
<feature type="compositionally biased region" description="Basic and acidic residues" evidence="11">
    <location>
        <begin position="522"/>
        <end position="536"/>
    </location>
</feature>
<feature type="compositionally biased region" description="Low complexity" evidence="11">
    <location>
        <begin position="558"/>
        <end position="579"/>
    </location>
</feature>
<feature type="region of interest" description="Disordered" evidence="11">
    <location>
        <begin position="188"/>
        <end position="213"/>
    </location>
</feature>
<dbReference type="InterPro" id="IPR006020">
    <property type="entry name" value="PTB/PI_dom"/>
</dbReference>
<feature type="compositionally biased region" description="Polar residues" evidence="11">
    <location>
        <begin position="503"/>
        <end position="512"/>
    </location>
</feature>
<dbReference type="GO" id="GO:0005737">
    <property type="term" value="C:cytoplasm"/>
    <property type="evidence" value="ECO:0007669"/>
    <property type="project" value="UniProtKB-SubCell"/>
</dbReference>
<proteinExistence type="predicted"/>
<evidence type="ECO:0000256" key="6">
    <source>
        <dbReference type="ARBA" id="ARBA00022737"/>
    </source>
</evidence>
<feature type="compositionally biased region" description="Polar residues" evidence="11">
    <location>
        <begin position="152"/>
        <end position="167"/>
    </location>
</feature>
<sequence length="1192" mass="135080">MRSMRRYSCPGGRIGGVPSVILRDVSSASNLSQVPELFSAIREATKDLKDNPTIKTGRSFDDLQDRTGSQVYEVLYTGKVTVSEKKAPPTFIDIAVEQFKNHELQRERAERRRRNSSGSNAGLRSQENGIHDSQSMSKLLSRSQDDLLDGSDNFNNNGTGGLTDSTEVNPKTKIIALDNISLAGSVFGSSQDETDAQNESKPKQEKTVAKEGRVRRNRTMVLQIGSTDLCLVSPDKKSIILERRFKDISFCSQGIKHPDYFGFISREPSTGRFLCYVFQCATEGVVESIMTTLKQSFHNAFQQSAKNNIVCERCPMHQLHKLCLEVEGMAPEKIFDVIQARIDQLGEKEQAEIVTRFKEENPQSYEEMNEVLMSSLRQICEARQQEHVHISAYNEEKSKTSEFHLMDNAKKTASIFDSLKTKAKKSLALSFENLLKAGSKKEKFPHFRQRSFTSESLASHAYDPSTSPSGKRSPGIPSPKRSPSTEGNPILDTIVNESRRPRSSTIGSTLDDNQLKALQHSRLLEIKTEQKQDKPVAQKSPPRSRKSMFIQASALPDGSHMSSGSTSPLLSPGSGCTTPAEHHTPPETPTGHDAAETNQVTPAAGEARRRRQSYRMGIFNKVVTPARHSRRESHSITDDLLENDPWHPPEGRRFSCKEDIHMLWKKAIQDTILLIRMEKENHTLQVQSAHDDLQTMGMLYESVSRARQDAVQAKRVKLDYHEITPCLKDVTKQWDEMLHTPNREKTLFEYHRLKECICKGVPRTRRGDVWELMIEQHKLHNPSVGDPNVELAIPYHELLKQLTTQQHAILIDLGRTFPSHPYFAAQLGPGQLALFNLLKAYSLLDQEVGYCQGLSFVAGILLMHMGEDSAFEAMKYVMFNLGFRKQYRPDMTSLQIQMYQLSRLIHDRHKDLYDHFETNEIVPTLYAAPWFLTLFASQFPLGFVARVFDLLFLEGMEVIFKVALVLLGEHKELIKQCENFETVVDFLKTTLPDMSLVQMERIINEVFKMEISKQLIAYEIEYHVLQEEMVTSPQMGDSELFHKVNNLKRQNMELLEQLQNSHSINHSLESKINSMQATEHQLSSRVKTLELERTALLNTVAKLRKLIPEEILDQEDIMADLNIPYEGSGDASSGHINQSPLRTVSYHGDVRARRCQDSDDEVAKLTNQNAGLFQNGDSPKHSGYSRTVSNKF</sequence>
<dbReference type="EMBL" id="CAIIXF020000002">
    <property type="protein sequence ID" value="CAH1777591.1"/>
    <property type="molecule type" value="Genomic_DNA"/>
</dbReference>
<dbReference type="OrthoDB" id="295078at2759"/>
<organism evidence="14 15">
    <name type="scientific">Owenia fusiformis</name>
    <name type="common">Polychaete worm</name>
    <dbReference type="NCBI Taxonomy" id="6347"/>
    <lineage>
        <taxon>Eukaryota</taxon>
        <taxon>Metazoa</taxon>
        <taxon>Spiralia</taxon>
        <taxon>Lophotrochozoa</taxon>
        <taxon>Annelida</taxon>
        <taxon>Polychaeta</taxon>
        <taxon>Sedentaria</taxon>
        <taxon>Canalipalpata</taxon>
        <taxon>Sabellida</taxon>
        <taxon>Oweniida</taxon>
        <taxon>Oweniidae</taxon>
        <taxon>Owenia</taxon>
    </lineage>
</organism>
<feature type="region of interest" description="Disordered" evidence="11">
    <location>
        <begin position="1168"/>
        <end position="1192"/>
    </location>
</feature>
<dbReference type="SUPFAM" id="SSF47923">
    <property type="entry name" value="Ypt/Rab-GAP domain of gyp1p"/>
    <property type="match status" value="2"/>
</dbReference>
<keyword evidence="4" id="KW-0963">Cytoplasm</keyword>
<dbReference type="Gene3D" id="1.10.8.270">
    <property type="entry name" value="putative rabgap domain of human tbc1 domain family member 14 like domains"/>
    <property type="match status" value="1"/>
</dbReference>
<feature type="region of interest" description="Disordered" evidence="11">
    <location>
        <begin position="104"/>
        <end position="167"/>
    </location>
</feature>
<dbReference type="InterPro" id="IPR050302">
    <property type="entry name" value="Rab_GAP_TBC_domain"/>
</dbReference>
<gene>
    <name evidence="14" type="ORF">OFUS_LOCUS4613</name>
</gene>
<dbReference type="InterPro" id="IPR035969">
    <property type="entry name" value="Rab-GAP_TBC_sf"/>
</dbReference>
<dbReference type="Gene3D" id="1.10.10.2750">
    <property type="match status" value="1"/>
</dbReference>
<feature type="domain" description="Rab-GAP TBC" evidence="13">
    <location>
        <begin position="760"/>
        <end position="955"/>
    </location>
</feature>
<dbReference type="Proteomes" id="UP000749559">
    <property type="component" value="Unassembled WGS sequence"/>
</dbReference>
<dbReference type="PANTHER" id="PTHR47219:SF16">
    <property type="entry name" value="GTPASE ACTIVATING PROTEIN"/>
    <property type="match status" value="1"/>
</dbReference>
<dbReference type="PROSITE" id="PS01179">
    <property type="entry name" value="PID"/>
    <property type="match status" value="1"/>
</dbReference>
<comment type="subcellular location">
    <subcellularLocation>
        <location evidence="1">Cytoplasm</location>
    </subcellularLocation>
</comment>
<evidence type="ECO:0000256" key="10">
    <source>
        <dbReference type="SAM" id="Coils"/>
    </source>
</evidence>
<dbReference type="SMART" id="SM00462">
    <property type="entry name" value="PTB"/>
    <property type="match status" value="1"/>
</dbReference>
<feature type="compositionally biased region" description="Polar residues" evidence="11">
    <location>
        <begin position="1168"/>
        <end position="1177"/>
    </location>
</feature>
<feature type="coiled-coil region" evidence="10">
    <location>
        <begin position="1044"/>
        <end position="1106"/>
    </location>
</feature>
<dbReference type="FunFam" id="1.10.10.2750:FF:000002">
    <property type="entry name" value="TBC1 domain family member 4"/>
    <property type="match status" value="1"/>
</dbReference>
<feature type="region of interest" description="Disordered" evidence="11">
    <location>
        <begin position="455"/>
        <end position="613"/>
    </location>
</feature>
<evidence type="ECO:0000256" key="5">
    <source>
        <dbReference type="ARBA" id="ARBA00022553"/>
    </source>
</evidence>
<evidence type="ECO:0000256" key="9">
    <source>
        <dbReference type="ARBA" id="ARBA00081861"/>
    </source>
</evidence>
<keyword evidence="7" id="KW-0007">Acetylation</keyword>
<dbReference type="InterPro" id="IPR011993">
    <property type="entry name" value="PH-like_dom_sf"/>
</dbReference>
<dbReference type="FunFam" id="1.10.472.80:FF:000003">
    <property type="entry name" value="Putative TBC1 domain family member 1"/>
    <property type="match status" value="1"/>
</dbReference>
<evidence type="ECO:0000256" key="4">
    <source>
        <dbReference type="ARBA" id="ARBA00022490"/>
    </source>
</evidence>
<evidence type="ECO:0000256" key="8">
    <source>
        <dbReference type="ARBA" id="ARBA00072013"/>
    </source>
</evidence>
<accession>A0A8S4N841</accession>
<feature type="compositionally biased region" description="Polar residues" evidence="11">
    <location>
        <begin position="126"/>
        <end position="142"/>
    </location>
</feature>
<name>A0A8S4N841_OWEFU</name>
<evidence type="ECO:0000256" key="3">
    <source>
        <dbReference type="ARBA" id="ARBA00022481"/>
    </source>
</evidence>
<keyword evidence="2" id="KW-0343">GTPase activation</keyword>
<dbReference type="PANTHER" id="PTHR47219">
    <property type="entry name" value="RAB GTPASE-ACTIVATING PROTEIN 1-LIKE"/>
    <property type="match status" value="1"/>
</dbReference>
<keyword evidence="15" id="KW-1185">Reference proteome</keyword>
<keyword evidence="10" id="KW-0175">Coiled coil</keyword>
<keyword evidence="6" id="KW-0677">Repeat</keyword>
<dbReference type="Pfam" id="PF00566">
    <property type="entry name" value="RabGAP-TBC"/>
    <property type="match status" value="1"/>
</dbReference>
<feature type="compositionally biased region" description="Low complexity" evidence="11">
    <location>
        <begin position="116"/>
        <end position="125"/>
    </location>
</feature>
<dbReference type="GO" id="GO:0032869">
    <property type="term" value="P:cellular response to insulin stimulus"/>
    <property type="evidence" value="ECO:0007669"/>
    <property type="project" value="UniProtKB-ARBA"/>
</dbReference>
<feature type="domain" description="PID" evidence="12">
    <location>
        <begin position="213"/>
        <end position="303"/>
    </location>
</feature>
<comment type="caution">
    <text evidence="14">The sequence shown here is derived from an EMBL/GenBank/DDBJ whole genome shotgun (WGS) entry which is preliminary data.</text>
</comment>
<dbReference type="Gene3D" id="1.10.472.80">
    <property type="entry name" value="Ypt/Rab-GAP domain of gyp1p, domain 3"/>
    <property type="match status" value="1"/>
</dbReference>
<evidence type="ECO:0000313" key="14">
    <source>
        <dbReference type="EMBL" id="CAH1777591.1"/>
    </source>
</evidence>
<evidence type="ECO:0000259" key="13">
    <source>
        <dbReference type="PROSITE" id="PS50086"/>
    </source>
</evidence>
<dbReference type="PROSITE" id="PS50086">
    <property type="entry name" value="TBC_RABGAP"/>
    <property type="match status" value="1"/>
</dbReference>
<dbReference type="SMART" id="SM00164">
    <property type="entry name" value="TBC"/>
    <property type="match status" value="1"/>
</dbReference>
<dbReference type="AlphaFoldDB" id="A0A8S4N841"/>
<feature type="compositionally biased region" description="Basic and acidic residues" evidence="11">
    <location>
        <begin position="198"/>
        <end position="213"/>
    </location>
</feature>